<dbReference type="PANTHER" id="PTHR36182:SF1">
    <property type="entry name" value="PROTEIN, PUTATIVE (AFU_ORTHOLOGUE AFUA_6G10930)-RELATED"/>
    <property type="match status" value="1"/>
</dbReference>
<feature type="region of interest" description="Disordered" evidence="1">
    <location>
        <begin position="471"/>
        <end position="502"/>
    </location>
</feature>
<feature type="region of interest" description="Disordered" evidence="1">
    <location>
        <begin position="246"/>
        <end position="403"/>
    </location>
</feature>
<evidence type="ECO:0008006" key="5">
    <source>
        <dbReference type="Google" id="ProtNLM"/>
    </source>
</evidence>
<feature type="signal peptide" evidence="2">
    <location>
        <begin position="1"/>
        <end position="21"/>
    </location>
</feature>
<dbReference type="AlphaFoldDB" id="A0A9W8KY57"/>
<gene>
    <name evidence="3" type="ORF">GGI25_003630</name>
</gene>
<feature type="compositionally biased region" description="Acidic residues" evidence="1">
    <location>
        <begin position="279"/>
        <end position="298"/>
    </location>
</feature>
<evidence type="ECO:0000313" key="3">
    <source>
        <dbReference type="EMBL" id="KAJ2676243.1"/>
    </source>
</evidence>
<keyword evidence="2" id="KW-0732">Signal</keyword>
<feature type="compositionally biased region" description="Low complexity" evidence="1">
    <location>
        <begin position="347"/>
        <end position="401"/>
    </location>
</feature>
<feature type="compositionally biased region" description="Low complexity" evidence="1">
    <location>
        <begin position="492"/>
        <end position="501"/>
    </location>
</feature>
<accession>A0A9W8KY57</accession>
<reference evidence="3" key="1">
    <citation type="submission" date="2022-07" db="EMBL/GenBank/DDBJ databases">
        <title>Phylogenomic reconstructions and comparative analyses of Kickxellomycotina fungi.</title>
        <authorList>
            <person name="Reynolds N.K."/>
            <person name="Stajich J.E."/>
            <person name="Barry K."/>
            <person name="Grigoriev I.V."/>
            <person name="Crous P."/>
            <person name="Smith M.E."/>
        </authorList>
    </citation>
    <scope>NUCLEOTIDE SEQUENCE</scope>
    <source>
        <strain evidence="3">NRRL 3115</strain>
    </source>
</reference>
<dbReference type="OrthoDB" id="2342176at2759"/>
<feature type="region of interest" description="Disordered" evidence="1">
    <location>
        <begin position="522"/>
        <end position="544"/>
    </location>
</feature>
<evidence type="ECO:0000256" key="1">
    <source>
        <dbReference type="SAM" id="MobiDB-lite"/>
    </source>
</evidence>
<feature type="compositionally biased region" description="Acidic residues" evidence="1">
    <location>
        <begin position="333"/>
        <end position="346"/>
    </location>
</feature>
<dbReference type="Proteomes" id="UP001151518">
    <property type="component" value="Unassembled WGS sequence"/>
</dbReference>
<organism evidence="3 4">
    <name type="scientific">Coemansia spiralis</name>
    <dbReference type="NCBI Taxonomy" id="417178"/>
    <lineage>
        <taxon>Eukaryota</taxon>
        <taxon>Fungi</taxon>
        <taxon>Fungi incertae sedis</taxon>
        <taxon>Zoopagomycota</taxon>
        <taxon>Kickxellomycotina</taxon>
        <taxon>Kickxellomycetes</taxon>
        <taxon>Kickxellales</taxon>
        <taxon>Kickxellaceae</taxon>
        <taxon>Coemansia</taxon>
    </lineage>
</organism>
<dbReference type="PANTHER" id="PTHR36182">
    <property type="entry name" value="PROTEIN, PUTATIVE (AFU_ORTHOLOGUE AFUA_6G10930)-RELATED"/>
    <property type="match status" value="1"/>
</dbReference>
<protein>
    <recommendedName>
        <fullName evidence="5">Chitin-binding type-4 domain-containing protein</fullName>
    </recommendedName>
</protein>
<evidence type="ECO:0000313" key="4">
    <source>
        <dbReference type="Proteomes" id="UP001151518"/>
    </source>
</evidence>
<proteinExistence type="predicted"/>
<sequence>MRLTIRPAVLGAIGLLGVADAGISVTSPCPRFVDSSECPTPPISLSQNIDINTPISKAGDSKSLPLCRHNTPWTSPVASWTAGQNVTINFNIEQGTLGGGHCQFSVSYGGDFAVVYEELEYCFIKDPSNPNPSELIDSYTFKLPENLPATDHAVFAWTWVSAHDDTAFYMNCADVSITNSTDSTSYTNKNMTILNYNGYPTVPSFGSTYTAGLSYYQGAEDITVGPSVNDAAHSIDFEAASFLKREKKHKSENSSSTADDDNDTGDSNTETEAGSDLYVDGDDDKCEDDMSYDDDDPSSSEVSGLEPGGLESNSSLDDTDDDNFIDDGKCDDSLSEIDTSESDLSEESSSTSEIVDISSQNSESESELSESPTEGSSSSDYFTSTSSTSSSEPSPSSSSYFAGPIMNSNEPNLMCTTSVDYHGSDIYYSGVYALGGFDYVSMYSDMLILDSSGSLGYVTETITSDMLVTASDSAGESENKSGNESENDSESESSTSTSFGSADYGLDSNGSSYLMFEFSMPASSTNSLQPSSTPPTNTQDQANIIDNSLYLGAGIE</sequence>
<comment type="caution">
    <text evidence="3">The sequence shown here is derived from an EMBL/GenBank/DDBJ whole genome shotgun (WGS) entry which is preliminary data.</text>
</comment>
<dbReference type="Gene3D" id="2.70.50.70">
    <property type="match status" value="1"/>
</dbReference>
<name>A0A9W8KY57_9FUNG</name>
<feature type="chain" id="PRO_5040767017" description="Chitin-binding type-4 domain-containing protein" evidence="2">
    <location>
        <begin position="22"/>
        <end position="556"/>
    </location>
</feature>
<evidence type="ECO:0000256" key="2">
    <source>
        <dbReference type="SAM" id="SignalP"/>
    </source>
</evidence>
<dbReference type="EMBL" id="JANBTW010000041">
    <property type="protein sequence ID" value="KAJ2676243.1"/>
    <property type="molecule type" value="Genomic_DNA"/>
</dbReference>